<keyword evidence="1" id="KW-0812">Transmembrane</keyword>
<proteinExistence type="predicted"/>
<feature type="transmembrane region" description="Helical" evidence="1">
    <location>
        <begin position="77"/>
        <end position="96"/>
    </location>
</feature>
<accession>A0A8J8NVP7</accession>
<evidence type="ECO:0000313" key="2">
    <source>
        <dbReference type="EMBL" id="TNV81115.1"/>
    </source>
</evidence>
<organism evidence="2 3">
    <name type="scientific">Halteria grandinella</name>
    <dbReference type="NCBI Taxonomy" id="5974"/>
    <lineage>
        <taxon>Eukaryota</taxon>
        <taxon>Sar</taxon>
        <taxon>Alveolata</taxon>
        <taxon>Ciliophora</taxon>
        <taxon>Intramacronucleata</taxon>
        <taxon>Spirotrichea</taxon>
        <taxon>Stichotrichia</taxon>
        <taxon>Sporadotrichida</taxon>
        <taxon>Halteriidae</taxon>
        <taxon>Halteria</taxon>
    </lineage>
</organism>
<keyword evidence="3" id="KW-1185">Reference proteome</keyword>
<name>A0A8J8NVP7_HALGN</name>
<comment type="caution">
    <text evidence="2">The sequence shown here is derived from an EMBL/GenBank/DDBJ whole genome shotgun (WGS) entry which is preliminary data.</text>
</comment>
<dbReference type="EMBL" id="RRYP01006562">
    <property type="protein sequence ID" value="TNV81115.1"/>
    <property type="molecule type" value="Genomic_DNA"/>
</dbReference>
<feature type="transmembrane region" description="Helical" evidence="1">
    <location>
        <begin position="116"/>
        <end position="139"/>
    </location>
</feature>
<dbReference type="AlphaFoldDB" id="A0A8J8NVP7"/>
<evidence type="ECO:0000256" key="1">
    <source>
        <dbReference type="SAM" id="Phobius"/>
    </source>
</evidence>
<evidence type="ECO:0000313" key="3">
    <source>
        <dbReference type="Proteomes" id="UP000785679"/>
    </source>
</evidence>
<dbReference type="Proteomes" id="UP000785679">
    <property type="component" value="Unassembled WGS sequence"/>
</dbReference>
<keyword evidence="1" id="KW-0472">Membrane</keyword>
<feature type="transmembrane region" description="Helical" evidence="1">
    <location>
        <begin position="44"/>
        <end position="65"/>
    </location>
</feature>
<sequence length="172" mass="19099">MYYLRPAIRLTEDATSGLVYAFTGIDPAQPLYCLNGGLKATLNFWHLFGMLIWGNSIYSSSEIIINMLDLGLSLMQNCNLISTLGGVASVGTMLYMDNIVSWAQANSQESLVYYGLFAYSSVQVLNDAILATYAAYLWINHFDLRNLAYVAVKAVNTAMMAWSTSYIHGELF</sequence>
<reference evidence="2" key="1">
    <citation type="submission" date="2019-06" db="EMBL/GenBank/DDBJ databases">
        <authorList>
            <person name="Zheng W."/>
        </authorList>
    </citation>
    <scope>NUCLEOTIDE SEQUENCE</scope>
    <source>
        <strain evidence="2">QDHG01</strain>
    </source>
</reference>
<gene>
    <name evidence="2" type="ORF">FGO68_gene12383</name>
</gene>
<protein>
    <submittedName>
        <fullName evidence="2">Uncharacterized protein</fullName>
    </submittedName>
</protein>
<keyword evidence="1" id="KW-1133">Transmembrane helix</keyword>